<accession>A0A0D3KHU7</accession>
<evidence type="ECO:0000313" key="2">
    <source>
        <dbReference type="Proteomes" id="UP000013827"/>
    </source>
</evidence>
<dbReference type="KEGG" id="ehx:EMIHUDRAFT_201357"/>
<dbReference type="RefSeq" id="XP_005787761.1">
    <property type="nucleotide sequence ID" value="XM_005787704.1"/>
</dbReference>
<name>A0A0D3KHU7_EMIH1</name>
<dbReference type="GeneID" id="17280603"/>
<reference evidence="2" key="1">
    <citation type="journal article" date="2013" name="Nature">
        <title>Pan genome of the phytoplankton Emiliania underpins its global distribution.</title>
        <authorList>
            <person name="Read B.A."/>
            <person name="Kegel J."/>
            <person name="Klute M.J."/>
            <person name="Kuo A."/>
            <person name="Lefebvre S.C."/>
            <person name="Maumus F."/>
            <person name="Mayer C."/>
            <person name="Miller J."/>
            <person name="Monier A."/>
            <person name="Salamov A."/>
            <person name="Young J."/>
            <person name="Aguilar M."/>
            <person name="Claverie J.M."/>
            <person name="Frickenhaus S."/>
            <person name="Gonzalez K."/>
            <person name="Herman E.K."/>
            <person name="Lin Y.C."/>
            <person name="Napier J."/>
            <person name="Ogata H."/>
            <person name="Sarno A.F."/>
            <person name="Shmutz J."/>
            <person name="Schroeder D."/>
            <person name="de Vargas C."/>
            <person name="Verret F."/>
            <person name="von Dassow P."/>
            <person name="Valentin K."/>
            <person name="Van de Peer Y."/>
            <person name="Wheeler G."/>
            <person name="Dacks J.B."/>
            <person name="Delwiche C.F."/>
            <person name="Dyhrman S.T."/>
            <person name="Glockner G."/>
            <person name="John U."/>
            <person name="Richards T."/>
            <person name="Worden A.Z."/>
            <person name="Zhang X."/>
            <person name="Grigoriev I.V."/>
            <person name="Allen A.E."/>
            <person name="Bidle K."/>
            <person name="Borodovsky M."/>
            <person name="Bowler C."/>
            <person name="Brownlee C."/>
            <person name="Cock J.M."/>
            <person name="Elias M."/>
            <person name="Gladyshev V.N."/>
            <person name="Groth M."/>
            <person name="Guda C."/>
            <person name="Hadaegh A."/>
            <person name="Iglesias-Rodriguez M.D."/>
            <person name="Jenkins J."/>
            <person name="Jones B.M."/>
            <person name="Lawson T."/>
            <person name="Leese F."/>
            <person name="Lindquist E."/>
            <person name="Lobanov A."/>
            <person name="Lomsadze A."/>
            <person name="Malik S.B."/>
            <person name="Marsh M.E."/>
            <person name="Mackinder L."/>
            <person name="Mock T."/>
            <person name="Mueller-Roeber B."/>
            <person name="Pagarete A."/>
            <person name="Parker M."/>
            <person name="Probert I."/>
            <person name="Quesneville H."/>
            <person name="Raines C."/>
            <person name="Rensing S.A."/>
            <person name="Riano-Pachon D.M."/>
            <person name="Richier S."/>
            <person name="Rokitta S."/>
            <person name="Shiraiwa Y."/>
            <person name="Soanes D.M."/>
            <person name="van der Giezen M."/>
            <person name="Wahlund T.M."/>
            <person name="Williams B."/>
            <person name="Wilson W."/>
            <person name="Wolfe G."/>
            <person name="Wurch L.L."/>
        </authorList>
    </citation>
    <scope>NUCLEOTIDE SEQUENCE</scope>
</reference>
<dbReference type="PaxDb" id="2903-EOD35332"/>
<keyword evidence="2" id="KW-1185">Reference proteome</keyword>
<organism evidence="1 2">
    <name type="scientific">Emiliania huxleyi (strain CCMP1516)</name>
    <dbReference type="NCBI Taxonomy" id="280463"/>
    <lineage>
        <taxon>Eukaryota</taxon>
        <taxon>Haptista</taxon>
        <taxon>Haptophyta</taxon>
        <taxon>Prymnesiophyceae</taxon>
        <taxon>Isochrysidales</taxon>
        <taxon>Noelaerhabdaceae</taxon>
        <taxon>Emiliania</taxon>
    </lineage>
</organism>
<dbReference type="HOGENOM" id="CLU_1782355_0_0_1"/>
<dbReference type="EnsemblProtists" id="EOD35332">
    <property type="protein sequence ID" value="EOD35332"/>
    <property type="gene ID" value="EMIHUDRAFT_201357"/>
</dbReference>
<reference evidence="1" key="2">
    <citation type="submission" date="2024-10" db="UniProtKB">
        <authorList>
            <consortium name="EnsemblProtists"/>
        </authorList>
    </citation>
    <scope>IDENTIFICATION</scope>
</reference>
<protein>
    <submittedName>
        <fullName evidence="1">Uncharacterized protein</fullName>
    </submittedName>
</protein>
<dbReference type="Proteomes" id="UP000013827">
    <property type="component" value="Unassembled WGS sequence"/>
</dbReference>
<dbReference type="AlphaFoldDB" id="A0A0D3KHU7"/>
<sequence>MALRIRPPPPAAMENMAVENVNNIVGTLKRRQVEMFSDEHMDEHINKRLATAADALQQRRHWLESASSEDLDAWRQRGDRAALCRLASDAAGDAHPSFLQLLHALLHSRSSDEDASLMARVASVRDRATLRGLASTGTRTWLTSAGDARKAD</sequence>
<evidence type="ECO:0000313" key="1">
    <source>
        <dbReference type="EnsemblProtists" id="EOD35332"/>
    </source>
</evidence>
<proteinExistence type="predicted"/>